<dbReference type="GO" id="GO:0016520">
    <property type="term" value="F:growth hormone-releasing hormone receptor activity"/>
    <property type="evidence" value="ECO:0007669"/>
    <property type="project" value="TreeGrafter"/>
</dbReference>
<proteinExistence type="predicted"/>
<keyword evidence="3" id="KW-1185">Reference proteome</keyword>
<dbReference type="EMBL" id="VOFY01002718">
    <property type="protein sequence ID" value="KAA8577499.1"/>
    <property type="molecule type" value="Genomic_DNA"/>
</dbReference>
<dbReference type="SUPFAM" id="SSF111418">
    <property type="entry name" value="Hormone receptor domain"/>
    <property type="match status" value="1"/>
</dbReference>
<name>A0A5J5CAI8_9PERO</name>
<dbReference type="Proteomes" id="UP000327493">
    <property type="component" value="Unassembled WGS sequence"/>
</dbReference>
<dbReference type="GO" id="GO:0017046">
    <property type="term" value="F:peptide hormone binding"/>
    <property type="evidence" value="ECO:0007669"/>
    <property type="project" value="TreeGrafter"/>
</dbReference>
<comment type="caution">
    <text evidence="2">The sequence shown here is derived from an EMBL/GenBank/DDBJ whole genome shotgun (WGS) entry which is preliminary data.</text>
</comment>
<keyword evidence="1" id="KW-0472">Membrane</keyword>
<reference evidence="2 3" key="1">
    <citation type="submission" date="2019-08" db="EMBL/GenBank/DDBJ databases">
        <title>A chromosome-level genome assembly, high-density linkage maps, and genome scans reveal the genomic architecture of hybrid incompatibilities underlying speciation via character displacement in darters (Percidae: Etheostominae).</title>
        <authorList>
            <person name="Moran R.L."/>
            <person name="Catchen J.M."/>
            <person name="Fuller R.C."/>
        </authorList>
    </citation>
    <scope>NUCLEOTIDE SEQUENCE [LARGE SCALE GENOMIC DNA]</scope>
    <source>
        <strain evidence="2">EspeVRDwgs_2016</strain>
        <tissue evidence="2">Muscle</tissue>
    </source>
</reference>
<accession>A0A5J5CAI8</accession>
<dbReference type="GO" id="GO:0007189">
    <property type="term" value="P:adenylate cyclase-activating G protein-coupled receptor signaling pathway"/>
    <property type="evidence" value="ECO:0007669"/>
    <property type="project" value="TreeGrafter"/>
</dbReference>
<evidence type="ECO:0000313" key="2">
    <source>
        <dbReference type="EMBL" id="KAA8577499.1"/>
    </source>
</evidence>
<dbReference type="GO" id="GO:0019838">
    <property type="term" value="F:growth factor binding"/>
    <property type="evidence" value="ECO:0007669"/>
    <property type="project" value="TreeGrafter"/>
</dbReference>
<gene>
    <name evidence="2" type="ORF">FQN60_007903</name>
</gene>
<dbReference type="GO" id="GO:0008284">
    <property type="term" value="P:positive regulation of cell population proliferation"/>
    <property type="evidence" value="ECO:0007669"/>
    <property type="project" value="TreeGrafter"/>
</dbReference>
<dbReference type="PANTHER" id="PTHR45620:SF14">
    <property type="entry name" value="GROWTH HORMONE-RELEASING HORMONE RECEPTOR"/>
    <property type="match status" value="1"/>
</dbReference>
<dbReference type="AlphaFoldDB" id="A0A5J5CAI8"/>
<feature type="transmembrane region" description="Helical" evidence="1">
    <location>
        <begin position="112"/>
        <end position="134"/>
    </location>
</feature>
<keyword evidence="1" id="KW-1133">Transmembrane helix</keyword>
<feature type="non-terminal residue" evidence="2">
    <location>
        <position position="1"/>
    </location>
</feature>
<dbReference type="InterPro" id="IPR036445">
    <property type="entry name" value="GPCR_2_extracell_dom_sf"/>
</dbReference>
<dbReference type="InterPro" id="IPR050332">
    <property type="entry name" value="GPCR_2"/>
</dbReference>
<sequence length="154" mass="16957">ALSSLHPECEYIFQLEKEERSLPSVHCRAEQQNHRMVVSHSGMQCLLASCRSWGNSPNSLSCHLLPLQKQHSSVSRNCTSGGWSRHFPPYHACSVDDDIPETEQLYFATVKLIYTVGYSISLVVLAVAVFILLLSGGCVVPGTSFTFSSSSHLS</sequence>
<evidence type="ECO:0000313" key="3">
    <source>
        <dbReference type="Proteomes" id="UP000327493"/>
    </source>
</evidence>
<keyword evidence="1" id="KW-0812">Transmembrane</keyword>
<dbReference type="GO" id="GO:0008528">
    <property type="term" value="F:G protein-coupled peptide receptor activity"/>
    <property type="evidence" value="ECO:0007669"/>
    <property type="project" value="TreeGrafter"/>
</dbReference>
<dbReference type="GO" id="GO:0005886">
    <property type="term" value="C:plasma membrane"/>
    <property type="evidence" value="ECO:0007669"/>
    <property type="project" value="TreeGrafter"/>
</dbReference>
<evidence type="ECO:0000256" key="1">
    <source>
        <dbReference type="SAM" id="Phobius"/>
    </source>
</evidence>
<organism evidence="2 3">
    <name type="scientific">Etheostoma spectabile</name>
    <name type="common">orangethroat darter</name>
    <dbReference type="NCBI Taxonomy" id="54343"/>
    <lineage>
        <taxon>Eukaryota</taxon>
        <taxon>Metazoa</taxon>
        <taxon>Chordata</taxon>
        <taxon>Craniata</taxon>
        <taxon>Vertebrata</taxon>
        <taxon>Euteleostomi</taxon>
        <taxon>Actinopterygii</taxon>
        <taxon>Neopterygii</taxon>
        <taxon>Teleostei</taxon>
        <taxon>Neoteleostei</taxon>
        <taxon>Acanthomorphata</taxon>
        <taxon>Eupercaria</taxon>
        <taxon>Perciformes</taxon>
        <taxon>Percoidei</taxon>
        <taxon>Percidae</taxon>
        <taxon>Etheostomatinae</taxon>
        <taxon>Etheostoma</taxon>
    </lineage>
</organism>
<dbReference type="PANTHER" id="PTHR45620">
    <property type="entry name" value="PDF RECEPTOR-LIKE PROTEIN-RELATED"/>
    <property type="match status" value="1"/>
</dbReference>
<protein>
    <submittedName>
        <fullName evidence="2">Uncharacterized protein</fullName>
    </submittedName>
</protein>